<accession>A0AAX4K4I4</accession>
<dbReference type="GeneID" id="91097368"/>
<protein>
    <submittedName>
        <fullName evidence="1">Uncharacterized protein</fullName>
    </submittedName>
</protein>
<keyword evidence="2" id="KW-1185">Reference proteome</keyword>
<dbReference type="Proteomes" id="UP001355207">
    <property type="component" value="Chromosome 9"/>
</dbReference>
<evidence type="ECO:0000313" key="1">
    <source>
        <dbReference type="EMBL" id="WWC91752.1"/>
    </source>
</evidence>
<dbReference type="EMBL" id="CP144106">
    <property type="protein sequence ID" value="WWC91752.1"/>
    <property type="molecule type" value="Genomic_DNA"/>
</dbReference>
<organism evidence="1 2">
    <name type="scientific">Kwoniella dendrophila CBS 6074</name>
    <dbReference type="NCBI Taxonomy" id="1295534"/>
    <lineage>
        <taxon>Eukaryota</taxon>
        <taxon>Fungi</taxon>
        <taxon>Dikarya</taxon>
        <taxon>Basidiomycota</taxon>
        <taxon>Agaricomycotina</taxon>
        <taxon>Tremellomycetes</taxon>
        <taxon>Tremellales</taxon>
        <taxon>Cryptococcaceae</taxon>
        <taxon>Kwoniella</taxon>
    </lineage>
</organism>
<sequence length="106" mass="12124">MASKQPVKPIKLEPNQVYLHVSYSSTEPPTKVTQDGLQAKFLGQIGELQGEGIYQIQSSQGIPVKRDEESWTNKQNDFVDMMKRNEGIDNVKIMDEPKQRGKRDEF</sequence>
<reference evidence="1 2" key="1">
    <citation type="submission" date="2024-01" db="EMBL/GenBank/DDBJ databases">
        <title>Comparative genomics of Cryptococcus and Kwoniella reveals pathogenesis evolution and contrasting modes of karyotype evolution via chromosome fusion or intercentromeric recombination.</title>
        <authorList>
            <person name="Coelho M.A."/>
            <person name="David-Palma M."/>
            <person name="Shea T."/>
            <person name="Bowers K."/>
            <person name="McGinley-Smith S."/>
            <person name="Mohammad A.W."/>
            <person name="Gnirke A."/>
            <person name="Yurkov A.M."/>
            <person name="Nowrousian M."/>
            <person name="Sun S."/>
            <person name="Cuomo C.A."/>
            <person name="Heitman J."/>
        </authorList>
    </citation>
    <scope>NUCLEOTIDE SEQUENCE [LARGE SCALE GENOMIC DNA]</scope>
    <source>
        <strain evidence="1 2">CBS 6074</strain>
    </source>
</reference>
<gene>
    <name evidence="1" type="ORF">L201_006699</name>
</gene>
<dbReference type="RefSeq" id="XP_066078514.1">
    <property type="nucleotide sequence ID" value="XM_066222417.1"/>
</dbReference>
<proteinExistence type="predicted"/>
<dbReference type="AlphaFoldDB" id="A0AAX4K4I4"/>
<name>A0AAX4K4I4_9TREE</name>
<evidence type="ECO:0000313" key="2">
    <source>
        <dbReference type="Proteomes" id="UP001355207"/>
    </source>
</evidence>